<feature type="transmembrane region" description="Helical" evidence="6">
    <location>
        <begin position="506"/>
        <end position="527"/>
    </location>
</feature>
<dbReference type="Pfam" id="PF05631">
    <property type="entry name" value="MFS_5"/>
    <property type="match status" value="1"/>
</dbReference>
<gene>
    <name evidence="8" type="ORF">V6N11_040943</name>
</gene>
<feature type="transmembrane region" description="Helical" evidence="6">
    <location>
        <begin position="338"/>
        <end position="357"/>
    </location>
</feature>
<feature type="domain" description="ACB" evidence="7">
    <location>
        <begin position="101"/>
        <end position="190"/>
    </location>
</feature>
<dbReference type="InterPro" id="IPR036259">
    <property type="entry name" value="MFS_trans_sf"/>
</dbReference>
<evidence type="ECO:0000259" key="7">
    <source>
        <dbReference type="PROSITE" id="PS51228"/>
    </source>
</evidence>
<keyword evidence="3" id="KW-0934">Plastid</keyword>
<dbReference type="Pfam" id="PF00887">
    <property type="entry name" value="ACBP"/>
    <property type="match status" value="1"/>
</dbReference>
<feature type="transmembrane region" description="Helical" evidence="6">
    <location>
        <begin position="386"/>
        <end position="407"/>
    </location>
</feature>
<dbReference type="Pfam" id="PF06799">
    <property type="entry name" value="CGLD27-like"/>
    <property type="match status" value="1"/>
</dbReference>
<dbReference type="InterPro" id="IPR035984">
    <property type="entry name" value="Acyl-CoA-binding_sf"/>
</dbReference>
<keyword evidence="9" id="KW-1185">Reference proteome</keyword>
<feature type="transmembrane region" description="Helical" evidence="6">
    <location>
        <begin position="263"/>
        <end position="286"/>
    </location>
</feature>
<comment type="caution">
    <text evidence="8">The sequence shown here is derived from an EMBL/GenBank/DDBJ whole genome shotgun (WGS) entry which is preliminary data.</text>
</comment>
<accession>A0ABR2RJ08</accession>
<keyword evidence="4" id="KW-0446">Lipid-binding</keyword>
<dbReference type="EMBL" id="JBBPBN010000022">
    <property type="protein sequence ID" value="KAK9012913.1"/>
    <property type="molecule type" value="Genomic_DNA"/>
</dbReference>
<evidence type="ECO:0000256" key="4">
    <source>
        <dbReference type="ARBA" id="ARBA00023121"/>
    </source>
</evidence>
<dbReference type="InterPro" id="IPR000582">
    <property type="entry name" value="Acyl-CoA-binding_protein"/>
</dbReference>
<keyword evidence="6" id="KW-1133">Transmembrane helix</keyword>
<dbReference type="InterPro" id="IPR009631">
    <property type="entry name" value="CGLD27-like"/>
</dbReference>
<dbReference type="InterPro" id="IPR008509">
    <property type="entry name" value="MOT2/MFSD5"/>
</dbReference>
<dbReference type="PANTHER" id="PTHR34214:SF3">
    <property type="entry name" value="PROTEIN CONSERVED IN THE GREEN LINEAGE AND DIATOMS 27, CHLOROPLASTIC"/>
    <property type="match status" value="1"/>
</dbReference>
<protein>
    <recommendedName>
        <fullName evidence="7">ACB domain-containing protein</fullName>
    </recommendedName>
</protein>
<evidence type="ECO:0000256" key="1">
    <source>
        <dbReference type="ARBA" id="ARBA00004474"/>
    </source>
</evidence>
<feature type="transmembrane region" description="Helical" evidence="6">
    <location>
        <begin position="307"/>
        <end position="326"/>
    </location>
</feature>
<proteinExistence type="inferred from homology"/>
<evidence type="ECO:0000256" key="3">
    <source>
        <dbReference type="ARBA" id="ARBA00022640"/>
    </source>
</evidence>
<evidence type="ECO:0000313" key="8">
    <source>
        <dbReference type="EMBL" id="KAK9012913.1"/>
    </source>
</evidence>
<feature type="transmembrane region" description="Helical" evidence="6">
    <location>
        <begin position="419"/>
        <end position="442"/>
    </location>
</feature>
<keyword evidence="6" id="KW-0812">Transmembrane</keyword>
<feature type="region of interest" description="Disordered" evidence="5">
    <location>
        <begin position="33"/>
        <end position="55"/>
    </location>
</feature>
<feature type="transmembrane region" description="Helical" evidence="6">
    <location>
        <begin position="666"/>
        <end position="687"/>
    </location>
</feature>
<dbReference type="PANTHER" id="PTHR34214">
    <property type="match status" value="1"/>
</dbReference>
<dbReference type="InterPro" id="IPR014352">
    <property type="entry name" value="FERM/acyl-CoA-bd_prot_sf"/>
</dbReference>
<evidence type="ECO:0000256" key="5">
    <source>
        <dbReference type="SAM" id="MobiDB-lite"/>
    </source>
</evidence>
<evidence type="ECO:0000256" key="6">
    <source>
        <dbReference type="SAM" id="Phobius"/>
    </source>
</evidence>
<feature type="transmembrane region" description="Helical" evidence="6">
    <location>
        <begin position="451"/>
        <end position="468"/>
    </location>
</feature>
<dbReference type="PROSITE" id="PS51228">
    <property type="entry name" value="ACB_2"/>
    <property type="match status" value="1"/>
</dbReference>
<dbReference type="SUPFAM" id="SSF47027">
    <property type="entry name" value="Acyl-CoA binding protein"/>
    <property type="match status" value="1"/>
</dbReference>
<feature type="transmembrane region" description="Helical" evidence="6">
    <location>
        <begin position="474"/>
        <end position="494"/>
    </location>
</feature>
<feature type="transmembrane region" description="Helical" evidence="6">
    <location>
        <begin position="539"/>
        <end position="557"/>
    </location>
</feature>
<evidence type="ECO:0000313" key="9">
    <source>
        <dbReference type="Proteomes" id="UP001396334"/>
    </source>
</evidence>
<dbReference type="Gene3D" id="1.20.80.10">
    <property type="match status" value="1"/>
</dbReference>
<comment type="subcellular location">
    <subcellularLocation>
        <location evidence="1">Plastid</location>
    </subcellularLocation>
</comment>
<keyword evidence="6" id="KW-0472">Membrane</keyword>
<name>A0ABR2RJ08_9ROSI</name>
<evidence type="ECO:0000256" key="2">
    <source>
        <dbReference type="ARBA" id="ARBA00005567"/>
    </source>
</evidence>
<organism evidence="8 9">
    <name type="scientific">Hibiscus sabdariffa</name>
    <name type="common">roselle</name>
    <dbReference type="NCBI Taxonomy" id="183260"/>
    <lineage>
        <taxon>Eukaryota</taxon>
        <taxon>Viridiplantae</taxon>
        <taxon>Streptophyta</taxon>
        <taxon>Embryophyta</taxon>
        <taxon>Tracheophyta</taxon>
        <taxon>Spermatophyta</taxon>
        <taxon>Magnoliopsida</taxon>
        <taxon>eudicotyledons</taxon>
        <taxon>Gunneridae</taxon>
        <taxon>Pentapetalae</taxon>
        <taxon>rosids</taxon>
        <taxon>malvids</taxon>
        <taxon>Malvales</taxon>
        <taxon>Malvaceae</taxon>
        <taxon>Malvoideae</taxon>
        <taxon>Hibiscus</taxon>
    </lineage>
</organism>
<sequence>MEVTTESEKHVLECENGIGFVSEAGKVDAFGESEVEIDSQEEPLNGSEGSREVEENFVSELAEVDEEEIEVLDCEKEDGKDCLMEELSDDDDWEGIEITELEKDFGKATCFLEYKSNDKDFKLGNDLKMQLYGLHKIATEGPCYEPQPMALELSARAKWNAWKKLGNMSPEAAMELYVTLVSSSIPGFVQEDVCENAKHAKAFRELPDVKTMAVNQAVDVDCRTSNELTAHTQSTDALEGLWSVYGEFELVYRGISKEDTVTFLLIGFGATLFVGSFFGLVSDLIFEAWAVAEHDKPGHRQDILNETFWLMIFFESASLIGSQVIGNWMVGGNLEKGIRSPSIAAALVATVGTICMSRGHNGAPKTMTFKDYRVSFYAYILGDRRIWLLACAQACLHFSIAVFWILWAPTLVADGREVYLGLIYPCMLGARMLGSTVFPWLIDASFRAEDCLMYAFVTQALLLSIIAYDYQDIGVLVTQFSLFHACIGLILPSLARLRTMYVPNVLRGGMISLSLAPANAAILFLLMRRGYYRTIENSTMIAFAAVGLFMAAAHIKLGTSYGSGLAICHGGTKLPRGVLVGALKDEMDGGFQGRSWEPGLEMEVPFEQRPVNEYSSLKDGPLYSWGELGPGQFFLRLGGIWLVTFTVLGAPIAAASFNPSREPLRFVLAAGTGTLFLVSLLVLRIYLGWSYVGDRLLSAVIPYEETGWYDGQMWVKPPEVLARDRLLGSYKVKPAIKLLKQTLVGTGALLVTSVFLKEELLRLPVEVKDDDDLAAAAAEAADGRPVYCSDRFYRALAGGQYCKWEDLVK</sequence>
<reference evidence="8 9" key="1">
    <citation type="journal article" date="2024" name="G3 (Bethesda)">
        <title>Genome assembly of Hibiscus sabdariffa L. provides insights into metabolisms of medicinal natural products.</title>
        <authorList>
            <person name="Kim T."/>
        </authorList>
    </citation>
    <scope>NUCLEOTIDE SEQUENCE [LARGE SCALE GENOMIC DNA]</scope>
    <source>
        <strain evidence="8">TK-2024</strain>
        <tissue evidence="8">Old leaves</tissue>
    </source>
</reference>
<dbReference type="SUPFAM" id="SSF103473">
    <property type="entry name" value="MFS general substrate transporter"/>
    <property type="match status" value="1"/>
</dbReference>
<comment type="similarity">
    <text evidence="2">Belongs to the ACBP family.</text>
</comment>
<feature type="transmembrane region" description="Helical" evidence="6">
    <location>
        <begin position="633"/>
        <end position="654"/>
    </location>
</feature>
<dbReference type="PRINTS" id="PR00689">
    <property type="entry name" value="ACOABINDINGP"/>
</dbReference>
<dbReference type="Proteomes" id="UP001396334">
    <property type="component" value="Unassembled WGS sequence"/>
</dbReference>